<dbReference type="InterPro" id="IPR021333">
    <property type="entry name" value="DUF2946"/>
</dbReference>
<proteinExistence type="predicted"/>
<evidence type="ECO:0000313" key="1">
    <source>
        <dbReference type="EMBL" id="MDM0046982.1"/>
    </source>
</evidence>
<evidence type="ECO:0008006" key="3">
    <source>
        <dbReference type="Google" id="ProtNLM"/>
    </source>
</evidence>
<gene>
    <name evidence="1" type="ORF">QTH91_20995</name>
</gene>
<dbReference type="Pfam" id="PF11162">
    <property type="entry name" value="DUF2946"/>
    <property type="match status" value="1"/>
</dbReference>
<sequence length="119" mass="12237">MNALRRLPQLGRLMLLWFALSLGVAVASPLVHPQALELVCSSAGAIKVMVKTDDGARQLGASHIDCPLCALTGAPPPPAPVVHVEHAQPLGHVLQSIPAAHHPAATAAPLPPRGPPAFA</sequence>
<keyword evidence="2" id="KW-1185">Reference proteome</keyword>
<protein>
    <recommendedName>
        <fullName evidence="3">DUF2946 domain-containing protein</fullName>
    </recommendedName>
</protein>
<accession>A0ABT7NG97</accession>
<reference evidence="1" key="1">
    <citation type="submission" date="2023-06" db="EMBL/GenBank/DDBJ databases">
        <authorList>
            <person name="Jiang Y."/>
            <person name="Liu Q."/>
        </authorList>
    </citation>
    <scope>NUCLEOTIDE SEQUENCE</scope>
    <source>
        <strain evidence="1">CGMCC 1.12089</strain>
    </source>
</reference>
<dbReference type="RefSeq" id="WP_286662093.1">
    <property type="nucleotide sequence ID" value="NZ_JASZYV010000005.1"/>
</dbReference>
<comment type="caution">
    <text evidence="1">The sequence shown here is derived from an EMBL/GenBank/DDBJ whole genome shotgun (WGS) entry which is preliminary data.</text>
</comment>
<evidence type="ECO:0000313" key="2">
    <source>
        <dbReference type="Proteomes" id="UP001174908"/>
    </source>
</evidence>
<organism evidence="1 2">
    <name type="scientific">Variovorax dokdonensis</name>
    <dbReference type="NCBI Taxonomy" id="344883"/>
    <lineage>
        <taxon>Bacteria</taxon>
        <taxon>Pseudomonadati</taxon>
        <taxon>Pseudomonadota</taxon>
        <taxon>Betaproteobacteria</taxon>
        <taxon>Burkholderiales</taxon>
        <taxon>Comamonadaceae</taxon>
        <taxon>Variovorax</taxon>
    </lineage>
</organism>
<name>A0ABT7NG97_9BURK</name>
<dbReference type="EMBL" id="JASZYV010000005">
    <property type="protein sequence ID" value="MDM0046982.1"/>
    <property type="molecule type" value="Genomic_DNA"/>
</dbReference>
<dbReference type="Proteomes" id="UP001174908">
    <property type="component" value="Unassembled WGS sequence"/>
</dbReference>